<dbReference type="GO" id="GO:0030975">
    <property type="term" value="F:thiamine binding"/>
    <property type="evidence" value="ECO:0007669"/>
    <property type="project" value="TreeGrafter"/>
</dbReference>
<feature type="chain" id="PRO_5039157758" evidence="2">
    <location>
        <begin position="23"/>
        <end position="369"/>
    </location>
</feature>
<evidence type="ECO:0000256" key="1">
    <source>
        <dbReference type="ARBA" id="ARBA00022729"/>
    </source>
</evidence>
<dbReference type="PANTHER" id="PTHR30006">
    <property type="entry name" value="THIAMINE-BINDING PERIPLASMIC PROTEIN-RELATED"/>
    <property type="match status" value="1"/>
</dbReference>
<dbReference type="InterPro" id="IPR001188">
    <property type="entry name" value="Sperm_putr-bd"/>
</dbReference>
<dbReference type="Gene3D" id="3.40.190.10">
    <property type="entry name" value="Periplasmic binding protein-like II"/>
    <property type="match status" value="2"/>
</dbReference>
<dbReference type="GO" id="GO:0030976">
    <property type="term" value="F:thiamine pyrophosphate binding"/>
    <property type="evidence" value="ECO:0007669"/>
    <property type="project" value="TreeGrafter"/>
</dbReference>
<dbReference type="EMBL" id="FONT01000002">
    <property type="protein sequence ID" value="SFE54443.1"/>
    <property type="molecule type" value="Genomic_DNA"/>
</dbReference>
<dbReference type="AlphaFoldDB" id="A0A1I2BGN6"/>
<keyword evidence="4" id="KW-1185">Reference proteome</keyword>
<sequence length="369" mass="40886">MKKYKKYMKSFFLVTSSLFLLAGCGDNGESEEESAGGGETDEVTIGVYGGDWESQIKEAGLEQFEEETGITVNVQAGADAEWYSQLQASGGNDPLYDVLILQPDTITKGISADLLQPLDAENIPNLEDIYPSVRERFTVDGNLYAAGFSMGQLGIAYRKDLVEEEPEAWMDLWEPEFEDSLGISSPSYSAGLQFFSGIVNSLGGEESNPEDIDQTFEKLNELNSNVVAYPDNPGTIQTLLERGEISAVPFWDGRTFALQESGLDLGFTYPEEGPVAAVASWAITKGSPNLENAYKLVNYLLEPEVQANFAELSYYGMSNSNVEYSEELEERIQVGEEFYEQLKWVDYETVTPQLNDITQRWTDTFGGAQ</sequence>
<accession>A0A1I2BGN6</accession>
<dbReference type="GO" id="GO:0015888">
    <property type="term" value="P:thiamine transport"/>
    <property type="evidence" value="ECO:0007669"/>
    <property type="project" value="TreeGrafter"/>
</dbReference>
<dbReference type="STRING" id="930128.SAMN05192532_102254"/>
<evidence type="ECO:0000313" key="4">
    <source>
        <dbReference type="Proteomes" id="UP000199516"/>
    </source>
</evidence>
<dbReference type="GO" id="GO:0015846">
    <property type="term" value="P:polyamine transport"/>
    <property type="evidence" value="ECO:0007669"/>
    <property type="project" value="InterPro"/>
</dbReference>
<dbReference type="CDD" id="cd13589">
    <property type="entry name" value="PBP2_polyamine_RpCGA009"/>
    <property type="match status" value="1"/>
</dbReference>
<evidence type="ECO:0000256" key="2">
    <source>
        <dbReference type="SAM" id="SignalP"/>
    </source>
</evidence>
<organism evidence="3 4">
    <name type="scientific">Alteribacillus iranensis</name>
    <dbReference type="NCBI Taxonomy" id="930128"/>
    <lineage>
        <taxon>Bacteria</taxon>
        <taxon>Bacillati</taxon>
        <taxon>Bacillota</taxon>
        <taxon>Bacilli</taxon>
        <taxon>Bacillales</taxon>
        <taxon>Bacillaceae</taxon>
        <taxon>Alteribacillus</taxon>
    </lineage>
</organism>
<gene>
    <name evidence="3" type="ORF">SAMN05192532_102254</name>
</gene>
<dbReference type="PRINTS" id="PR00909">
    <property type="entry name" value="SPERMDNBNDNG"/>
</dbReference>
<dbReference type="Proteomes" id="UP000199516">
    <property type="component" value="Unassembled WGS sequence"/>
</dbReference>
<dbReference type="OrthoDB" id="179400at2"/>
<dbReference type="RefSeq" id="WP_091658568.1">
    <property type="nucleotide sequence ID" value="NZ_FONT01000002.1"/>
</dbReference>
<dbReference type="GO" id="GO:0019808">
    <property type="term" value="F:polyamine binding"/>
    <property type="evidence" value="ECO:0007669"/>
    <property type="project" value="InterPro"/>
</dbReference>
<evidence type="ECO:0000313" key="3">
    <source>
        <dbReference type="EMBL" id="SFE54443.1"/>
    </source>
</evidence>
<reference evidence="3 4" key="1">
    <citation type="submission" date="2016-10" db="EMBL/GenBank/DDBJ databases">
        <authorList>
            <person name="de Groot N.N."/>
        </authorList>
    </citation>
    <scope>NUCLEOTIDE SEQUENCE [LARGE SCALE GENOMIC DNA]</scope>
    <source>
        <strain evidence="3 4">DSM 23995</strain>
    </source>
</reference>
<dbReference type="GO" id="GO:0030288">
    <property type="term" value="C:outer membrane-bounded periplasmic space"/>
    <property type="evidence" value="ECO:0007669"/>
    <property type="project" value="TreeGrafter"/>
</dbReference>
<dbReference type="PROSITE" id="PS51257">
    <property type="entry name" value="PROKAR_LIPOPROTEIN"/>
    <property type="match status" value="1"/>
</dbReference>
<keyword evidence="1 2" id="KW-0732">Signal</keyword>
<feature type="signal peptide" evidence="2">
    <location>
        <begin position="1"/>
        <end position="22"/>
    </location>
</feature>
<name>A0A1I2BGN6_9BACI</name>
<proteinExistence type="predicted"/>
<protein>
    <submittedName>
        <fullName evidence="3">Putative spermidine/putrescine transport system substrate-binding protein</fullName>
    </submittedName>
</protein>
<dbReference type="PANTHER" id="PTHR30006:SF2">
    <property type="entry name" value="ABC TRANSPORTER SUBSTRATE-BINDING PROTEIN"/>
    <property type="match status" value="1"/>
</dbReference>
<dbReference type="InterPro" id="IPR006059">
    <property type="entry name" value="SBP"/>
</dbReference>
<dbReference type="SUPFAM" id="SSF53850">
    <property type="entry name" value="Periplasmic binding protein-like II"/>
    <property type="match status" value="1"/>
</dbReference>
<dbReference type="Pfam" id="PF13416">
    <property type="entry name" value="SBP_bac_8"/>
    <property type="match status" value="1"/>
</dbReference>